<dbReference type="Pfam" id="PF24626">
    <property type="entry name" value="SH3_Tf2-1"/>
    <property type="match status" value="1"/>
</dbReference>
<sequence length="236" mass="27671">MEPVPQWRSWLPCYGRFADCDMHESSRTSKCIGLLGKQDTRREVGNNHYGILSRSIKSLKALTPIWVIVTDSQSFDLHNNESDDPFGQTRIDCHLEASGYKFGYEYAYHPQKRAKERTIQTLEDMLRALCDDFGKVSPWKGVVRFGKRGKLNPRYVDPFKVIERVGEWLKLELPDELSRVHNTNSGREVKRLKRSRIMVKRSMELHERSGVPWEREDQFKKNIYPSSKTHRRKCAL</sequence>
<comment type="caution">
    <text evidence="2">The sequence shown here is derived from an EMBL/GenBank/DDBJ whole genome shotgun (WGS) entry which is preliminary data.</text>
</comment>
<gene>
    <name evidence="2" type="ORF">Tco_0655360</name>
</gene>
<proteinExistence type="predicted"/>
<dbReference type="InterPro" id="IPR056924">
    <property type="entry name" value="SH3_Tf2-1"/>
</dbReference>
<reference evidence="2" key="1">
    <citation type="journal article" date="2022" name="Int. J. Mol. Sci.">
        <title>Draft Genome of Tanacetum Coccineum: Genomic Comparison of Closely Related Tanacetum-Family Plants.</title>
        <authorList>
            <person name="Yamashiro T."/>
            <person name="Shiraishi A."/>
            <person name="Nakayama K."/>
            <person name="Satake H."/>
        </authorList>
    </citation>
    <scope>NUCLEOTIDE SEQUENCE</scope>
</reference>
<feature type="domain" description="Tf2-1-like SH3-like" evidence="1">
    <location>
        <begin position="136"/>
        <end position="183"/>
    </location>
</feature>
<organism evidence="2 3">
    <name type="scientific">Tanacetum coccineum</name>
    <dbReference type="NCBI Taxonomy" id="301880"/>
    <lineage>
        <taxon>Eukaryota</taxon>
        <taxon>Viridiplantae</taxon>
        <taxon>Streptophyta</taxon>
        <taxon>Embryophyta</taxon>
        <taxon>Tracheophyta</taxon>
        <taxon>Spermatophyta</taxon>
        <taxon>Magnoliopsida</taxon>
        <taxon>eudicotyledons</taxon>
        <taxon>Gunneridae</taxon>
        <taxon>Pentapetalae</taxon>
        <taxon>asterids</taxon>
        <taxon>campanulids</taxon>
        <taxon>Asterales</taxon>
        <taxon>Asteraceae</taxon>
        <taxon>Asteroideae</taxon>
        <taxon>Anthemideae</taxon>
        <taxon>Anthemidinae</taxon>
        <taxon>Tanacetum</taxon>
    </lineage>
</organism>
<evidence type="ECO:0000313" key="3">
    <source>
        <dbReference type="Proteomes" id="UP001151760"/>
    </source>
</evidence>
<dbReference type="PANTHER" id="PTHR46148">
    <property type="entry name" value="CHROMO DOMAIN-CONTAINING PROTEIN"/>
    <property type="match status" value="1"/>
</dbReference>
<accession>A0ABQ4X5Y3</accession>
<evidence type="ECO:0000259" key="1">
    <source>
        <dbReference type="Pfam" id="PF24626"/>
    </source>
</evidence>
<keyword evidence="3" id="KW-1185">Reference proteome</keyword>
<dbReference type="PANTHER" id="PTHR46148:SF57">
    <property type="entry name" value="OS12G0499874 PROTEIN"/>
    <property type="match status" value="1"/>
</dbReference>
<evidence type="ECO:0000313" key="2">
    <source>
        <dbReference type="EMBL" id="GJS60576.1"/>
    </source>
</evidence>
<dbReference type="Proteomes" id="UP001151760">
    <property type="component" value="Unassembled WGS sequence"/>
</dbReference>
<dbReference type="EMBL" id="BQNB010009230">
    <property type="protein sequence ID" value="GJS60576.1"/>
    <property type="molecule type" value="Genomic_DNA"/>
</dbReference>
<protein>
    <recommendedName>
        <fullName evidence="1">Tf2-1-like SH3-like domain-containing protein</fullName>
    </recommendedName>
</protein>
<name>A0ABQ4X5Y3_9ASTR</name>
<reference evidence="2" key="2">
    <citation type="submission" date="2022-01" db="EMBL/GenBank/DDBJ databases">
        <authorList>
            <person name="Yamashiro T."/>
            <person name="Shiraishi A."/>
            <person name="Satake H."/>
            <person name="Nakayama K."/>
        </authorList>
    </citation>
    <scope>NUCLEOTIDE SEQUENCE</scope>
</reference>